<dbReference type="AlphaFoldDB" id="A0A848MI41"/>
<evidence type="ECO:0000313" key="3">
    <source>
        <dbReference type="Proteomes" id="UP000585363"/>
    </source>
</evidence>
<protein>
    <recommendedName>
        <fullName evidence="4">Adhesin</fullName>
    </recommendedName>
</protein>
<gene>
    <name evidence="2" type="ORF">GW590_07785</name>
</gene>
<evidence type="ECO:0000313" key="2">
    <source>
        <dbReference type="EMBL" id="NMP26760.1"/>
    </source>
</evidence>
<reference evidence="2 3" key="2">
    <citation type="submission" date="2020-06" db="EMBL/GenBank/DDBJ databases">
        <title>Polyphasic characterization of a Rahnella strain isolated from tree sap.</title>
        <authorList>
            <person name="Kim I.S."/>
        </authorList>
    </citation>
    <scope>NUCLEOTIDE SEQUENCE [LARGE SCALE GENOMIC DNA]</scope>
    <source>
        <strain evidence="2 3">SAP-1</strain>
    </source>
</reference>
<evidence type="ECO:0008006" key="4">
    <source>
        <dbReference type="Google" id="ProtNLM"/>
    </source>
</evidence>
<keyword evidence="3" id="KW-1185">Reference proteome</keyword>
<proteinExistence type="predicted"/>
<sequence>MKKMLLSLLVLGSFSNVVHAAEMLGNAPAVAYTHCGGLKVLSTAISSENVMILQLTDAKTNVSQLYVGRRTADESDKVKYVLSTYNPDNQTFTPDAANTTIRFGIKMGPTGSKGSDQYSLTMAGQNTICAPFTVYDPLAGK</sequence>
<keyword evidence="1" id="KW-0732">Signal</keyword>
<accession>A0A848MI41</accession>
<feature type="chain" id="PRO_5032290403" description="Adhesin" evidence="1">
    <location>
        <begin position="21"/>
        <end position="141"/>
    </location>
</feature>
<organism evidence="2 3">
    <name type="scientific">Rouxiella aceris</name>
    <dbReference type="NCBI Taxonomy" id="2703884"/>
    <lineage>
        <taxon>Bacteria</taxon>
        <taxon>Pseudomonadati</taxon>
        <taxon>Pseudomonadota</taxon>
        <taxon>Gammaproteobacteria</taxon>
        <taxon>Enterobacterales</taxon>
        <taxon>Yersiniaceae</taxon>
        <taxon>Rouxiella</taxon>
    </lineage>
</organism>
<dbReference type="RefSeq" id="WP_169402449.1">
    <property type="nucleotide sequence ID" value="NZ_JAADJU010000003.1"/>
</dbReference>
<evidence type="ECO:0000256" key="1">
    <source>
        <dbReference type="SAM" id="SignalP"/>
    </source>
</evidence>
<reference evidence="2 3" key="1">
    <citation type="submission" date="2020-01" db="EMBL/GenBank/DDBJ databases">
        <authorList>
            <person name="Lee S.D."/>
        </authorList>
    </citation>
    <scope>NUCLEOTIDE SEQUENCE [LARGE SCALE GENOMIC DNA]</scope>
    <source>
        <strain evidence="2 3">SAP-1</strain>
    </source>
</reference>
<name>A0A848MI41_9GAMM</name>
<feature type="signal peptide" evidence="1">
    <location>
        <begin position="1"/>
        <end position="20"/>
    </location>
</feature>
<dbReference type="EMBL" id="JAADJU010000003">
    <property type="protein sequence ID" value="NMP26760.1"/>
    <property type="molecule type" value="Genomic_DNA"/>
</dbReference>
<comment type="caution">
    <text evidence="2">The sequence shown here is derived from an EMBL/GenBank/DDBJ whole genome shotgun (WGS) entry which is preliminary data.</text>
</comment>
<dbReference type="Proteomes" id="UP000585363">
    <property type="component" value="Unassembled WGS sequence"/>
</dbReference>